<dbReference type="EMBL" id="AP019735">
    <property type="protein sequence ID" value="BBL02865.1"/>
    <property type="molecule type" value="Genomic_DNA"/>
</dbReference>
<dbReference type="KEGG" id="acou:A5CBH24_01780"/>
<organism evidence="2 3">
    <name type="scientific">Alistipes communis</name>
    <dbReference type="NCBI Taxonomy" id="2585118"/>
    <lineage>
        <taxon>Bacteria</taxon>
        <taxon>Pseudomonadati</taxon>
        <taxon>Bacteroidota</taxon>
        <taxon>Bacteroidia</taxon>
        <taxon>Bacteroidales</taxon>
        <taxon>Rikenellaceae</taxon>
        <taxon>Alistipes</taxon>
    </lineage>
</organism>
<feature type="region of interest" description="Disordered" evidence="1">
    <location>
        <begin position="10"/>
        <end position="47"/>
    </location>
</feature>
<evidence type="ECO:0000313" key="3">
    <source>
        <dbReference type="Proteomes" id="UP000318946"/>
    </source>
</evidence>
<accession>A0A4Y1WQA5</accession>
<feature type="compositionally biased region" description="Acidic residues" evidence="1">
    <location>
        <begin position="19"/>
        <end position="42"/>
    </location>
</feature>
<gene>
    <name evidence="2" type="ORF">A5CBH24_01780</name>
</gene>
<proteinExistence type="predicted"/>
<dbReference type="Proteomes" id="UP000318946">
    <property type="component" value="Chromosome"/>
</dbReference>
<evidence type="ECO:0000313" key="2">
    <source>
        <dbReference type="EMBL" id="BBL02865.1"/>
    </source>
</evidence>
<reference evidence="3" key="1">
    <citation type="submission" date="2019-06" db="EMBL/GenBank/DDBJ databases">
        <title>Alistipes onderdonkii subsp. vulgaris subsp. nov., Alistipes dispar sp. nov. and Alistipes communis sp. nov., isolated from human faeces, and creation of Alistipes onderdonkii subsp. onderdonkii subsp. nov.</title>
        <authorList>
            <person name="Sakamoto M."/>
            <person name="Ikeyama N."/>
            <person name="Ogata Y."/>
            <person name="Suda W."/>
            <person name="Iino T."/>
            <person name="Hattori M."/>
            <person name="Ohkuma M."/>
        </authorList>
    </citation>
    <scope>NUCLEOTIDE SEQUENCE [LARGE SCALE GENOMIC DNA]</scope>
    <source>
        <strain evidence="3">5CBH24</strain>
    </source>
</reference>
<keyword evidence="3" id="KW-1185">Reference proteome</keyword>
<protein>
    <submittedName>
        <fullName evidence="2">Uncharacterized protein</fullName>
    </submittedName>
</protein>
<dbReference type="AlphaFoldDB" id="A0A4Y1WQA5"/>
<name>A0A4Y1WQA5_9BACT</name>
<sequence>MLLVALTGMGLASCSESPEAPEDPTENPDDEDKGDGSEGEGGDENKTVELNYTVAEAAYWGDDYMEDGTSNLIVYLYDSPRDEDGVHTGPKDHFNIDMNLPNFNGGELLIPARSYPIGEPEVYAPNTLEPGFADEFEIGGVLYGDYYGVFHQVIDAEQNETYEMVSEGEMTVGYENGVYTIDATFTTEEGVVYHVTYKGAITVDDESLGEPDDEDWYSTLTDDVEVDALTQGQLYYMGADDKSSLFGILLGTEGVTLSNGTGTGELMQFFVNADPDAVKELPAGKYEIVPRSAPMEPETVIEGYKEGNQLGGSWYFELEKNLTVNRAPAYEGTVTIGHTENTLDYTVDFEFYDDNLDEGYIVSGSFSGKMEYIYDAGTLQAKGGRVTAPRRPADKRAARIRR</sequence>
<evidence type="ECO:0000256" key="1">
    <source>
        <dbReference type="SAM" id="MobiDB-lite"/>
    </source>
</evidence>